<dbReference type="RefSeq" id="XP_022405090.1">
    <property type="nucleotide sequence ID" value="XM_022549481.1"/>
</dbReference>
<reference evidence="3" key="1">
    <citation type="journal article" date="2017" name="Genome Biol.">
        <title>Comparative genomics reveals high biological diversity and specific adaptations in the industrially and medically important fungal genus Aspergillus.</title>
        <authorList>
            <person name="de Vries R.P."/>
            <person name="Riley R."/>
            <person name="Wiebenga A."/>
            <person name="Aguilar-Osorio G."/>
            <person name="Amillis S."/>
            <person name="Uchima C.A."/>
            <person name="Anderluh G."/>
            <person name="Asadollahi M."/>
            <person name="Askin M."/>
            <person name="Barry K."/>
            <person name="Battaglia E."/>
            <person name="Bayram O."/>
            <person name="Benocci T."/>
            <person name="Braus-Stromeyer S.A."/>
            <person name="Caldana C."/>
            <person name="Canovas D."/>
            <person name="Cerqueira G.C."/>
            <person name="Chen F."/>
            <person name="Chen W."/>
            <person name="Choi C."/>
            <person name="Clum A."/>
            <person name="Dos Santos R.A."/>
            <person name="Damasio A.R."/>
            <person name="Diallinas G."/>
            <person name="Emri T."/>
            <person name="Fekete E."/>
            <person name="Flipphi M."/>
            <person name="Freyberg S."/>
            <person name="Gallo A."/>
            <person name="Gournas C."/>
            <person name="Habgood R."/>
            <person name="Hainaut M."/>
            <person name="Harispe M.L."/>
            <person name="Henrissat B."/>
            <person name="Hilden K.S."/>
            <person name="Hope R."/>
            <person name="Hossain A."/>
            <person name="Karabika E."/>
            <person name="Karaffa L."/>
            <person name="Karanyi Z."/>
            <person name="Krasevec N."/>
            <person name="Kuo A."/>
            <person name="Kusch H."/>
            <person name="LaButti K."/>
            <person name="Lagendijk E.L."/>
            <person name="Lapidus A."/>
            <person name="Levasseur A."/>
            <person name="Lindquist E."/>
            <person name="Lipzen A."/>
            <person name="Logrieco A.F."/>
            <person name="MacCabe A."/>
            <person name="Maekelae M.R."/>
            <person name="Malavazi I."/>
            <person name="Melin P."/>
            <person name="Meyer V."/>
            <person name="Mielnichuk N."/>
            <person name="Miskei M."/>
            <person name="Molnar A.P."/>
            <person name="Mule G."/>
            <person name="Ngan C.Y."/>
            <person name="Orejas M."/>
            <person name="Orosz E."/>
            <person name="Ouedraogo J.P."/>
            <person name="Overkamp K.M."/>
            <person name="Park H.-S."/>
            <person name="Perrone G."/>
            <person name="Piumi F."/>
            <person name="Punt P.J."/>
            <person name="Ram A.F."/>
            <person name="Ramon A."/>
            <person name="Rauscher S."/>
            <person name="Record E."/>
            <person name="Riano-Pachon D.M."/>
            <person name="Robert V."/>
            <person name="Roehrig J."/>
            <person name="Ruller R."/>
            <person name="Salamov A."/>
            <person name="Salih N.S."/>
            <person name="Samson R.A."/>
            <person name="Sandor E."/>
            <person name="Sanguinetti M."/>
            <person name="Schuetze T."/>
            <person name="Sepcic K."/>
            <person name="Shelest E."/>
            <person name="Sherlock G."/>
            <person name="Sophianopoulou V."/>
            <person name="Squina F.M."/>
            <person name="Sun H."/>
            <person name="Susca A."/>
            <person name="Todd R.B."/>
            <person name="Tsang A."/>
            <person name="Unkles S.E."/>
            <person name="van de Wiele N."/>
            <person name="van Rossen-Uffink D."/>
            <person name="Oliveira J.V."/>
            <person name="Vesth T.C."/>
            <person name="Visser J."/>
            <person name="Yu J.-H."/>
            <person name="Zhou M."/>
            <person name="Andersen M.R."/>
            <person name="Archer D.B."/>
            <person name="Baker S.E."/>
            <person name="Benoit I."/>
            <person name="Brakhage A.A."/>
            <person name="Braus G.H."/>
            <person name="Fischer R."/>
            <person name="Frisvad J.C."/>
            <person name="Goldman G.H."/>
            <person name="Houbraken J."/>
            <person name="Oakley B."/>
            <person name="Pocsi I."/>
            <person name="Scazzocchio C."/>
            <person name="Seiboth B."/>
            <person name="vanKuyk P.A."/>
            <person name="Wortman J."/>
            <person name="Dyer P.S."/>
            <person name="Grigoriev I.V."/>
        </authorList>
    </citation>
    <scope>NUCLEOTIDE SEQUENCE [LARGE SCALE GENOMIC DNA]</scope>
    <source>
        <strain evidence="3">CBS 516.65</strain>
    </source>
</reference>
<keyword evidence="3" id="KW-1185">Reference proteome</keyword>
<feature type="region of interest" description="Disordered" evidence="1">
    <location>
        <begin position="1"/>
        <end position="29"/>
    </location>
</feature>
<dbReference type="GeneID" id="34465741"/>
<dbReference type="Proteomes" id="UP000184300">
    <property type="component" value="Unassembled WGS sequence"/>
</dbReference>
<organism evidence="2 3">
    <name type="scientific">Aspergillus glaucus CBS 516.65</name>
    <dbReference type="NCBI Taxonomy" id="1160497"/>
    <lineage>
        <taxon>Eukaryota</taxon>
        <taxon>Fungi</taxon>
        <taxon>Dikarya</taxon>
        <taxon>Ascomycota</taxon>
        <taxon>Pezizomycotina</taxon>
        <taxon>Eurotiomycetes</taxon>
        <taxon>Eurotiomycetidae</taxon>
        <taxon>Eurotiales</taxon>
        <taxon>Aspergillaceae</taxon>
        <taxon>Aspergillus</taxon>
        <taxon>Aspergillus subgen. Aspergillus</taxon>
    </lineage>
</organism>
<protein>
    <submittedName>
        <fullName evidence="2">Uncharacterized protein</fullName>
    </submittedName>
</protein>
<proteinExistence type="predicted"/>
<gene>
    <name evidence="2" type="ORF">ASPGLDRAFT_704096</name>
</gene>
<dbReference type="VEuPathDB" id="FungiDB:ASPGLDRAFT_704096"/>
<dbReference type="OrthoDB" id="4510647at2759"/>
<sequence>MGKDKTPSIGEQHGEDEQPGEIITKDQDVDPALKMTGGTVVEFTPEEEKQVLTKIDLHMLPLMCWVLR</sequence>
<evidence type="ECO:0000313" key="2">
    <source>
        <dbReference type="EMBL" id="OJJ88414.1"/>
    </source>
</evidence>
<name>A0A1L9VWX6_ASPGL</name>
<evidence type="ECO:0000313" key="3">
    <source>
        <dbReference type="Proteomes" id="UP000184300"/>
    </source>
</evidence>
<dbReference type="AlphaFoldDB" id="A0A1L9VWX6"/>
<dbReference type="EMBL" id="KV878889">
    <property type="protein sequence ID" value="OJJ88414.1"/>
    <property type="molecule type" value="Genomic_DNA"/>
</dbReference>
<feature type="compositionally biased region" description="Basic and acidic residues" evidence="1">
    <location>
        <begin position="1"/>
        <end position="16"/>
    </location>
</feature>
<evidence type="ECO:0000256" key="1">
    <source>
        <dbReference type="SAM" id="MobiDB-lite"/>
    </source>
</evidence>
<accession>A0A1L9VWX6</accession>